<dbReference type="GO" id="GO:0003723">
    <property type="term" value="F:RNA binding"/>
    <property type="evidence" value="ECO:0007669"/>
    <property type="project" value="InterPro"/>
</dbReference>
<dbReference type="Pfam" id="PF20431">
    <property type="entry name" value="E_motif"/>
    <property type="match status" value="1"/>
</dbReference>
<dbReference type="Gene3D" id="1.25.40.10">
    <property type="entry name" value="Tetratricopeptide repeat domain"/>
    <property type="match status" value="6"/>
</dbReference>
<dbReference type="PANTHER" id="PTHR47926">
    <property type="entry name" value="PENTATRICOPEPTIDE REPEAT-CONTAINING PROTEIN"/>
    <property type="match status" value="1"/>
</dbReference>
<reference evidence="5 6" key="1">
    <citation type="journal article" date="2016" name="DNA Res.">
        <title>The draft genome of MD-2 pineapple using hybrid error correction of long reads.</title>
        <authorList>
            <person name="Redwan R.M."/>
            <person name="Saidin A."/>
            <person name="Kumar S.V."/>
        </authorList>
    </citation>
    <scope>NUCLEOTIDE SEQUENCE [LARGE SCALE GENOMIC DNA]</scope>
    <source>
        <strain evidence="6">cv. MD2</strain>
        <tissue evidence="5">Leaf</tissue>
    </source>
</reference>
<dbReference type="FunFam" id="1.25.40.10:FF:000344">
    <property type="entry name" value="Pentatricopeptide repeat-containing protein"/>
    <property type="match status" value="1"/>
</dbReference>
<dbReference type="AlphaFoldDB" id="A0A199W7H4"/>
<organism evidence="5 6">
    <name type="scientific">Ananas comosus</name>
    <name type="common">Pineapple</name>
    <name type="synonym">Ananas ananas</name>
    <dbReference type="NCBI Taxonomy" id="4615"/>
    <lineage>
        <taxon>Eukaryota</taxon>
        <taxon>Viridiplantae</taxon>
        <taxon>Streptophyta</taxon>
        <taxon>Embryophyta</taxon>
        <taxon>Tracheophyta</taxon>
        <taxon>Spermatophyta</taxon>
        <taxon>Magnoliopsida</taxon>
        <taxon>Liliopsida</taxon>
        <taxon>Poales</taxon>
        <taxon>Bromeliaceae</taxon>
        <taxon>Bromelioideae</taxon>
        <taxon>Ananas</taxon>
    </lineage>
</organism>
<dbReference type="FunFam" id="1.25.40.10:FF:000381">
    <property type="entry name" value="Pentatricopeptide repeat-containing protein"/>
    <property type="match status" value="1"/>
</dbReference>
<keyword evidence="2" id="KW-0809">Transit peptide</keyword>
<feature type="repeat" description="PPR" evidence="3">
    <location>
        <begin position="365"/>
        <end position="399"/>
    </location>
</feature>
<evidence type="ECO:0000313" key="5">
    <source>
        <dbReference type="EMBL" id="OAY85158.1"/>
    </source>
</evidence>
<accession>A0A199W7H4</accession>
<name>A0A199W7H4_ANACO</name>
<feature type="repeat" description="PPR" evidence="3">
    <location>
        <begin position="769"/>
        <end position="803"/>
    </location>
</feature>
<dbReference type="EMBL" id="LSRQ01000120">
    <property type="protein sequence ID" value="OAY85158.1"/>
    <property type="molecule type" value="Genomic_DNA"/>
</dbReference>
<dbReference type="PANTHER" id="PTHR47926:SF347">
    <property type="entry name" value="PENTATRICOPEPTIDE REPEAT-CONTAINING PROTEIN"/>
    <property type="match status" value="1"/>
</dbReference>
<sequence length="1128" mass="125443">MPMRAPLFGPRVSGTALAHLRRLSARFPLLGTHFALLFSSSKLQFPAARCSHAAASRALAEPSNGEFEDDPFEELPRKVAFFNLGTKRGGAALPDRSSAYASFLDASFDSGSVIDAKRIHERILKLGFGKETIFHDRLVGVCMVLGQTCYAHRVFDEMPHRSVVSWNCLITSFLERKEYCQVISLFSRMIKDYANPGPIAFANALRACVGNNRYWNLVLEIHAKLIRCNLGGYYLVGNPLIDLYAKKGFIDSARWVFRQLYLKDNVTWVAMISAYSQNGLGEEALGLYSEMHRTGIVPTPYVLSSVLSGCTKAELFDQGKLIHAQVFKRGFSAETFVGNALVTLYSRCGSLRLAEQIFEDMPCHDKVTFNSLISGHVQYGDNGCALKIFEEMRLSGLKPDSVTIASLLTACASIGGVQKGKQLHSFVFKTGLSSDYIIEGSLLDLYVKCADMDAADELFGMSNRENVVLWNVMLVAYGQMGDLIKSFGLFHQMQVEGMRANQYTYPSVLRTCTYFGELALGEQVHGLTIKTGFELNVYVSSVLIDMYSKCGKLEKAREILERQTEKDVVSWTAMIAGYAQKELCVEALRTFGDMQAHGIRPDNIGLASAISACAGIKAIKQGLQVHAQACVSGYSADISIGNSLINLYAKCGMIEEALSAFEILTLKDEISWNGLISGFAQSGLCEEALRVFVKMDRAGVKSNLFTFGSAVSASANIADIKQGKQIHARIIKTGYGSEIEAGNALVSLYAKCGSIEDASVVFSGMFERNEVSFNAMITAYSQHGFGLEALKLFDQMKNEGLNPNHVTFIGVLAACSHVGLVDDGLNYYNSMREVYGVLQRPEHYACVVDILGRAGQLDCARKFIEEMPIDPDAMVWRTLLSACTVHKNTEIGELAAKYLLELEPHDSASYVLLSNVYAVTKKWDSRDQVRKMMKDRGVKKEPGRSWIEVKNEVHAFFVGDRLHPLADKIYDHLENLNNRVVEIGYKRDKYYLLNDAEQEQKDPTACIHSEKLAVAFGLMSLSPQVPLRVMKNIRVCHDCHTWMKFVSRVAGRVIVLRDAYRVRVEIIGEAGNLIEQKLLNFVSFLLPALSGIFDVNRSYREFMNLVDHGDHTSSRILFYNTLMNNEKI</sequence>
<proteinExistence type="predicted"/>
<feature type="repeat" description="PPR" evidence="3">
    <location>
        <begin position="466"/>
        <end position="500"/>
    </location>
</feature>
<feature type="repeat" description="PPR" evidence="3">
    <location>
        <begin position="668"/>
        <end position="702"/>
    </location>
</feature>
<feature type="repeat" description="PPR" evidence="3">
    <location>
        <begin position="567"/>
        <end position="601"/>
    </location>
</feature>
<evidence type="ECO:0000313" key="6">
    <source>
        <dbReference type="Proteomes" id="UP000092600"/>
    </source>
</evidence>
<feature type="domain" description="DYW" evidence="4">
    <location>
        <begin position="984"/>
        <end position="1062"/>
    </location>
</feature>
<dbReference type="FunFam" id="1.25.40.10:FF:001202">
    <property type="entry name" value="Pentatricopeptide repeat-containing protein"/>
    <property type="match status" value="1"/>
</dbReference>
<dbReference type="Pfam" id="PF01535">
    <property type="entry name" value="PPR"/>
    <property type="match status" value="5"/>
</dbReference>
<evidence type="ECO:0000256" key="3">
    <source>
        <dbReference type="PROSITE-ProRule" id="PRU00708"/>
    </source>
</evidence>
<comment type="caution">
    <text evidence="5">The sequence shown here is derived from an EMBL/GenBank/DDBJ whole genome shotgun (WGS) entry which is preliminary data.</text>
</comment>
<evidence type="ECO:0000259" key="4">
    <source>
        <dbReference type="Pfam" id="PF14432"/>
    </source>
</evidence>
<evidence type="ECO:0000256" key="2">
    <source>
        <dbReference type="ARBA" id="ARBA00022946"/>
    </source>
</evidence>
<dbReference type="InterPro" id="IPR011990">
    <property type="entry name" value="TPR-like_helical_dom_sf"/>
</dbReference>
<feature type="repeat" description="PPR" evidence="3">
    <location>
        <begin position="264"/>
        <end position="298"/>
    </location>
</feature>
<dbReference type="InterPro" id="IPR032867">
    <property type="entry name" value="DYW_dom"/>
</dbReference>
<dbReference type="InterPro" id="IPR046960">
    <property type="entry name" value="PPR_At4g14850-like_plant"/>
</dbReference>
<gene>
    <name evidence="5" type="ORF">ACMD2_12818</name>
</gene>
<dbReference type="Pfam" id="PF14432">
    <property type="entry name" value="DYW_deaminase"/>
    <property type="match status" value="1"/>
</dbReference>
<protein>
    <submittedName>
        <fullName evidence="5">Pentatricopeptide repeat-containing protein</fullName>
    </submittedName>
</protein>
<dbReference type="InterPro" id="IPR002885">
    <property type="entry name" value="PPR_rpt"/>
</dbReference>
<dbReference type="GO" id="GO:0009451">
    <property type="term" value="P:RNA modification"/>
    <property type="evidence" value="ECO:0007669"/>
    <property type="project" value="InterPro"/>
</dbReference>
<dbReference type="FunFam" id="1.25.40.10:FF:000366">
    <property type="entry name" value="Pentatricopeptide (PPR) repeat-containing protein"/>
    <property type="match status" value="1"/>
</dbReference>
<dbReference type="FunFam" id="1.25.40.10:FF:000073">
    <property type="entry name" value="Pentatricopeptide repeat-containing protein chloroplastic"/>
    <property type="match status" value="1"/>
</dbReference>
<dbReference type="Pfam" id="PF13041">
    <property type="entry name" value="PPR_2"/>
    <property type="match status" value="5"/>
</dbReference>
<dbReference type="Proteomes" id="UP000092600">
    <property type="component" value="Unassembled WGS sequence"/>
</dbReference>
<evidence type="ECO:0000256" key="1">
    <source>
        <dbReference type="ARBA" id="ARBA00022737"/>
    </source>
</evidence>
<dbReference type="NCBIfam" id="TIGR00756">
    <property type="entry name" value="PPR"/>
    <property type="match status" value="6"/>
</dbReference>
<dbReference type="FunFam" id="1.25.40.10:FF:000031">
    <property type="entry name" value="Pentatricopeptide repeat-containing protein mitochondrial"/>
    <property type="match status" value="1"/>
</dbReference>
<dbReference type="PROSITE" id="PS51375">
    <property type="entry name" value="PPR"/>
    <property type="match status" value="6"/>
</dbReference>
<dbReference type="GO" id="GO:0008270">
    <property type="term" value="F:zinc ion binding"/>
    <property type="evidence" value="ECO:0007669"/>
    <property type="project" value="InterPro"/>
</dbReference>
<dbReference type="InterPro" id="IPR046848">
    <property type="entry name" value="E_motif"/>
</dbReference>
<keyword evidence="1" id="KW-0677">Repeat</keyword>